<dbReference type="KEGG" id="tet:TTHERM_00101180"/>
<dbReference type="OMA" id="IHTYDVV"/>
<dbReference type="PANTHER" id="PTHR44490">
    <property type="entry name" value="EUKARYOTIC TRANSLATION ELONGATION FACTOR 1 EPSILON-1"/>
    <property type="match status" value="1"/>
</dbReference>
<dbReference type="RefSeq" id="XP_001012167.1">
    <property type="nucleotide sequence ID" value="XM_001012167.3"/>
</dbReference>
<dbReference type="PROSITE" id="PS50405">
    <property type="entry name" value="GST_CTER"/>
    <property type="match status" value="1"/>
</dbReference>
<dbReference type="EMBL" id="GG662767">
    <property type="protein sequence ID" value="EAR91922.1"/>
    <property type="molecule type" value="Genomic_DNA"/>
</dbReference>
<dbReference type="InterPro" id="IPR036282">
    <property type="entry name" value="Glutathione-S-Trfase_C_sf"/>
</dbReference>
<dbReference type="AlphaFoldDB" id="Q234T1"/>
<dbReference type="InParanoid" id="Q234T1"/>
<dbReference type="Pfam" id="PF21972">
    <property type="entry name" value="Arc1p_N_like"/>
    <property type="match status" value="1"/>
</dbReference>
<sequence>MEVFLDNTPESFLVEVYAHYTNLVHRKKVNLIRLTPAAQQFIQQGDLKIPNLPCLITPQGIISNPISICVYFSDISFTSGIMIGKNNDAQFLSYLDQCKRIQKNQEVQLANLNKDLESKVFLVGSHITLADIIVFAYTYHIITCLDDAAKWKFNNVFRWYNNVQNLEGMKEFIQNTNRSLSMYPEPLIESEDASAKGKGGKKK</sequence>
<dbReference type="GeneID" id="7831968"/>
<dbReference type="SUPFAM" id="SSF47616">
    <property type="entry name" value="GST C-terminal domain-like"/>
    <property type="match status" value="1"/>
</dbReference>
<dbReference type="InterPro" id="IPR042450">
    <property type="entry name" value="EEF1E1"/>
</dbReference>
<accession>Q234T1</accession>
<evidence type="ECO:0000313" key="3">
    <source>
        <dbReference type="Proteomes" id="UP000009168"/>
    </source>
</evidence>
<keyword evidence="3" id="KW-1185">Reference proteome</keyword>
<dbReference type="CDD" id="cd10289">
    <property type="entry name" value="GST_C_AaRS_like"/>
    <property type="match status" value="1"/>
</dbReference>
<dbReference type="GO" id="GO:0017101">
    <property type="term" value="C:aminoacyl-tRNA synthetase multienzyme complex"/>
    <property type="evidence" value="ECO:0007669"/>
    <property type="project" value="InterPro"/>
</dbReference>
<dbReference type="GO" id="GO:0005634">
    <property type="term" value="C:nucleus"/>
    <property type="evidence" value="ECO:0007669"/>
    <property type="project" value="TreeGrafter"/>
</dbReference>
<dbReference type="OrthoDB" id="19141at2759"/>
<proteinExistence type="predicted"/>
<dbReference type="InterPro" id="IPR053836">
    <property type="entry name" value="Arc1-like_N"/>
</dbReference>
<dbReference type="PANTHER" id="PTHR44490:SF1">
    <property type="entry name" value="EUKARYOTIC TRANSLATION ELONGATION FACTOR 1 EPSILON-1"/>
    <property type="match status" value="1"/>
</dbReference>
<dbReference type="Gene3D" id="1.20.1050.10">
    <property type="match status" value="1"/>
</dbReference>
<dbReference type="Proteomes" id="UP000009168">
    <property type="component" value="Unassembled WGS sequence"/>
</dbReference>
<reference evidence="3" key="1">
    <citation type="journal article" date="2006" name="PLoS Biol.">
        <title>Macronuclear genome sequence of the ciliate Tetrahymena thermophila, a model eukaryote.</title>
        <authorList>
            <person name="Eisen J.A."/>
            <person name="Coyne R.S."/>
            <person name="Wu M."/>
            <person name="Wu D."/>
            <person name="Thiagarajan M."/>
            <person name="Wortman J.R."/>
            <person name="Badger J.H."/>
            <person name="Ren Q."/>
            <person name="Amedeo P."/>
            <person name="Jones K.M."/>
            <person name="Tallon L.J."/>
            <person name="Delcher A.L."/>
            <person name="Salzberg S.L."/>
            <person name="Silva J.C."/>
            <person name="Haas B.J."/>
            <person name="Majoros W.H."/>
            <person name="Farzad M."/>
            <person name="Carlton J.M."/>
            <person name="Smith R.K. Jr."/>
            <person name="Garg J."/>
            <person name="Pearlman R.E."/>
            <person name="Karrer K.M."/>
            <person name="Sun L."/>
            <person name="Manning G."/>
            <person name="Elde N.C."/>
            <person name="Turkewitz A.P."/>
            <person name="Asai D.J."/>
            <person name="Wilkes D.E."/>
            <person name="Wang Y."/>
            <person name="Cai H."/>
            <person name="Collins K."/>
            <person name="Stewart B.A."/>
            <person name="Lee S.R."/>
            <person name="Wilamowska K."/>
            <person name="Weinberg Z."/>
            <person name="Ruzzo W.L."/>
            <person name="Wloga D."/>
            <person name="Gaertig J."/>
            <person name="Frankel J."/>
            <person name="Tsao C.-C."/>
            <person name="Gorovsky M.A."/>
            <person name="Keeling P.J."/>
            <person name="Waller R.F."/>
            <person name="Patron N.J."/>
            <person name="Cherry J.M."/>
            <person name="Stover N.A."/>
            <person name="Krieger C.J."/>
            <person name="del Toro C."/>
            <person name="Ryder H.F."/>
            <person name="Williamson S.C."/>
            <person name="Barbeau R.A."/>
            <person name="Hamilton E.P."/>
            <person name="Orias E."/>
        </authorList>
    </citation>
    <scope>NUCLEOTIDE SEQUENCE [LARGE SCALE GENOMIC DNA]</scope>
    <source>
        <strain evidence="3">SB210</strain>
    </source>
</reference>
<name>Q234T1_TETTS</name>
<gene>
    <name evidence="2" type="ORF">TTHERM_00101180</name>
</gene>
<dbReference type="eggNOG" id="ENOG502ST33">
    <property type="taxonomic scope" value="Eukaryota"/>
</dbReference>
<evidence type="ECO:0000259" key="1">
    <source>
        <dbReference type="PROSITE" id="PS50405"/>
    </source>
</evidence>
<evidence type="ECO:0000313" key="2">
    <source>
        <dbReference type="EMBL" id="EAR91922.1"/>
    </source>
</evidence>
<dbReference type="InterPro" id="IPR010987">
    <property type="entry name" value="Glutathione-S-Trfase_C-like"/>
</dbReference>
<protein>
    <submittedName>
        <fullName evidence="2">Glutathione S-transferase, carboxy-terminal domain protein</fullName>
    </submittedName>
</protein>
<organism evidence="2 3">
    <name type="scientific">Tetrahymena thermophila (strain SB210)</name>
    <dbReference type="NCBI Taxonomy" id="312017"/>
    <lineage>
        <taxon>Eukaryota</taxon>
        <taxon>Sar</taxon>
        <taxon>Alveolata</taxon>
        <taxon>Ciliophora</taxon>
        <taxon>Intramacronucleata</taxon>
        <taxon>Oligohymenophorea</taxon>
        <taxon>Hymenostomatida</taxon>
        <taxon>Tetrahymenina</taxon>
        <taxon>Tetrahymenidae</taxon>
        <taxon>Tetrahymena</taxon>
    </lineage>
</organism>
<dbReference type="HOGENOM" id="CLU_1356983_0_0_1"/>
<dbReference type="GO" id="GO:0005737">
    <property type="term" value="C:cytoplasm"/>
    <property type="evidence" value="ECO:0007669"/>
    <property type="project" value="TreeGrafter"/>
</dbReference>
<feature type="domain" description="GST C-terminal" evidence="1">
    <location>
        <begin position="35"/>
        <end position="183"/>
    </location>
</feature>